<sequence length="104" mass="11572">MFEMTEFAADQVRVAARMGGTEGMALRMDAREKEDGTIDYLMGFDEAKDEDIQINSNGIDVVIGPEAVPLLDEAVMDFVEMDDGQSRFIFLNPKDANYSPPTED</sequence>
<dbReference type="Gene3D" id="2.60.300.12">
    <property type="entry name" value="HesB-like domain"/>
    <property type="match status" value="1"/>
</dbReference>
<dbReference type="SUPFAM" id="SSF89360">
    <property type="entry name" value="HesB-like domain"/>
    <property type="match status" value="1"/>
</dbReference>
<dbReference type="OrthoDB" id="9795497at2"/>
<protein>
    <submittedName>
        <fullName evidence="1">Adhesin</fullName>
    </submittedName>
</protein>
<comment type="caution">
    <text evidence="1">The sequence shown here is derived from an EMBL/GenBank/DDBJ whole genome shotgun (WGS) entry which is preliminary data.</text>
</comment>
<evidence type="ECO:0000313" key="1">
    <source>
        <dbReference type="EMBL" id="OOZ37463.1"/>
    </source>
</evidence>
<dbReference type="Proteomes" id="UP000190896">
    <property type="component" value="Unassembled WGS sequence"/>
</dbReference>
<dbReference type="RefSeq" id="WP_078485876.1">
    <property type="nucleotide sequence ID" value="NZ_MPRJ01000009.1"/>
</dbReference>
<name>A0A1T2KX96_9GAMM</name>
<dbReference type="AlphaFoldDB" id="A0A1T2KX96"/>
<reference evidence="1 2" key="1">
    <citation type="submission" date="2016-11" db="EMBL/GenBank/DDBJ databases">
        <title>Mixed transmission modes and dynamic genome evolution in an obligate animal-bacterial symbiosis.</title>
        <authorList>
            <person name="Russell S.L."/>
            <person name="Corbett-Detig R.B."/>
            <person name="Cavanaugh C.M."/>
        </authorList>
    </citation>
    <scope>NUCLEOTIDE SEQUENCE [LARGE SCALE GENOMIC DNA]</scope>
    <source>
        <strain evidence="1">Se-Cadez</strain>
    </source>
</reference>
<organism evidence="1 2">
    <name type="scientific">Solemya velesiana gill symbiont</name>
    <dbReference type="NCBI Taxonomy" id="1918948"/>
    <lineage>
        <taxon>Bacteria</taxon>
        <taxon>Pseudomonadati</taxon>
        <taxon>Pseudomonadota</taxon>
        <taxon>Gammaproteobacteria</taxon>
        <taxon>sulfur-oxidizing symbionts</taxon>
    </lineage>
</organism>
<evidence type="ECO:0000313" key="2">
    <source>
        <dbReference type="Proteomes" id="UP000190896"/>
    </source>
</evidence>
<dbReference type="EMBL" id="MPRJ01000009">
    <property type="protein sequence ID" value="OOZ37463.1"/>
    <property type="molecule type" value="Genomic_DNA"/>
</dbReference>
<proteinExistence type="predicted"/>
<keyword evidence="2" id="KW-1185">Reference proteome</keyword>
<dbReference type="InterPro" id="IPR035903">
    <property type="entry name" value="HesB-like_dom_sf"/>
</dbReference>
<accession>A0A1T2KX96</accession>
<gene>
    <name evidence="1" type="ORF">BOW51_02090</name>
</gene>